<dbReference type="EMBL" id="JBAWTH010000093">
    <property type="protein sequence ID" value="KAL2277848.1"/>
    <property type="molecule type" value="Genomic_DNA"/>
</dbReference>
<keyword evidence="5" id="KW-0175">Coiled coil</keyword>
<feature type="compositionally biased region" description="Basic and acidic residues" evidence="6">
    <location>
        <begin position="401"/>
        <end position="414"/>
    </location>
</feature>
<feature type="compositionally biased region" description="Basic and acidic residues" evidence="6">
    <location>
        <begin position="101"/>
        <end position="117"/>
    </location>
</feature>
<gene>
    <name evidence="8" type="ORF">FJTKL_15138</name>
</gene>
<feature type="transmembrane region" description="Helical" evidence="7">
    <location>
        <begin position="1252"/>
        <end position="1274"/>
    </location>
</feature>
<reference evidence="8 9" key="1">
    <citation type="submission" date="2024-03" db="EMBL/GenBank/DDBJ databases">
        <title>A high-quality draft genome sequence of Diaporthe vaccinii, a causative agent of upright dieback and viscid rot disease in cranberry plants.</title>
        <authorList>
            <person name="Sarrasin M."/>
            <person name="Lang B.F."/>
            <person name="Burger G."/>
        </authorList>
    </citation>
    <scope>NUCLEOTIDE SEQUENCE [LARGE SCALE GENOMIC DNA]</scope>
    <source>
        <strain evidence="8 9">IS7</strain>
    </source>
</reference>
<dbReference type="SUPFAM" id="SSF144083">
    <property type="entry name" value="Magnesium transport protein CorA, transmembrane region"/>
    <property type="match status" value="1"/>
</dbReference>
<feature type="compositionally biased region" description="Basic and acidic residues" evidence="6">
    <location>
        <begin position="795"/>
        <end position="812"/>
    </location>
</feature>
<evidence type="ECO:0000313" key="8">
    <source>
        <dbReference type="EMBL" id="KAL2277848.1"/>
    </source>
</evidence>
<evidence type="ECO:0000256" key="7">
    <source>
        <dbReference type="SAM" id="Phobius"/>
    </source>
</evidence>
<evidence type="ECO:0000313" key="9">
    <source>
        <dbReference type="Proteomes" id="UP001600888"/>
    </source>
</evidence>
<comment type="subcellular location">
    <subcellularLocation>
        <location evidence="1">Membrane</location>
        <topology evidence="1">Multi-pass membrane protein</topology>
    </subcellularLocation>
</comment>
<evidence type="ECO:0000256" key="4">
    <source>
        <dbReference type="ARBA" id="ARBA00023136"/>
    </source>
</evidence>
<dbReference type="Gene3D" id="1.20.58.340">
    <property type="entry name" value="Magnesium transport protein CorA, transmembrane region"/>
    <property type="match status" value="1"/>
</dbReference>
<feature type="compositionally biased region" description="Basic and acidic residues" evidence="6">
    <location>
        <begin position="335"/>
        <end position="347"/>
    </location>
</feature>
<evidence type="ECO:0008006" key="10">
    <source>
        <dbReference type="Google" id="ProtNLM"/>
    </source>
</evidence>
<feature type="region of interest" description="Disordered" evidence="6">
    <location>
        <begin position="335"/>
        <end position="444"/>
    </location>
</feature>
<evidence type="ECO:0000256" key="3">
    <source>
        <dbReference type="ARBA" id="ARBA00022989"/>
    </source>
</evidence>
<sequence length="1384" mass="156726">MPDPPEWREPKHRLPDGSVTRLLLIHSAEHKTFHDKKEKISLVCPDQLERAGAQEISPIKLRWLHVQNYDPKIEILEKLVADCPFITNGLKTAALRLIDREADDAKEQPDRDGRAEANEDASGPEDEQAIFVSADYLAQLGSGASLENKSPGRVANSLLSYLYGDDVATQKDTSLALRKLALSSRPEPLCVPRLLCLFLGSGLIITSSELDFEEIKGNLIEVNNTAPGEFRTIQVKRDLGEKQARPIVIELDCKYVDFHRHAVAIAAAGKPDPSRYDILWAPGGDHLGQEILTPAKWIQLLSSGTIEKDVFFLSRKYPSYNVPYERETGYDARDDYYDTVRRNESPRRAPLHRSYTGYRERETDYYSRPTRDRSVSGSVSSGTIESKSDQESASGQNDQGHAPDHFPENTRSETRSAPSESGGERSRSDSPHASRSEGPGGQQIPREVSAEILDIAMSPGSLVPVERDGRWVLIVQHDPQRLLTWPGDQVGMWNSSSVEVGGRWFYIGDSDTNLHEGARQARFQLQPDPTHTDEDGIRIIPLTTHIDEDNERRDFPPPPPPPSSRYYRETEGENDYFYGHPRRRTGWLDPRNTRSRNRSNGHQEVPPTSSGLSTFPFFTWRVKHGTEGRQPQLLSIQERDETVVRILGKIHESITSDKSSYTRLYTKTYRCAADDLFLRHPDVVVKTKADDSLEGHDGAKPANEPPTSPSRWHNRNNRQHASGSQTKAGRKHSGSGGPPGGLHIDQGGPQARIRRKGEQVEGAANAKDDQTGPSGSDNMATPIGTGESPSKSRTKPHDRNKSRSPRPVEKPVRGLVLKTQLLEVSQAIFRAFLPSQGASSYQDYYHPLCERIWGSLDEMFRQITWSTTPSRDNLQCVVRDFDRVMSVPADQPNDVSNTKKKRFADCEACRKNHVYNSPRDAVKHIHDVHFDCTAAEYQDRLHDDPCSVWIKEATVALYQNAAIIQEAQDLIEFLSSVSGMLNEIQWLVASTAKGVQDQTSRPQLPSSLVHAFDALLSYYIFTARHFSLINRSLGPTDKSRARTGELRVRLQRIKRRCREVSLDVTDLLANAKKDILLEGTQDQGEDALGIQAVGAEFLMAALVTTVQNRSINLPDKRGLQTTAQKSADIIEMYKKYNSQIHFEANRRPQRRVFIAIHELEEELRALARVLESQRRLLAWYTGKIEPRHSDLSYEMYREPYRFERKYIEKQLRRLSLRQREVARLQEKAAALKRHVGQMIAVLEEDHGKAIRVFTIVTLFFLPLSFVTSFMGMNTNDIRNMESNQPLFWAVAVPVTALVLAAAFLYGYKSDEVEDVLRPWLQPRVRQNETALTPLPRRQATWVSVESKDFIHERDEGKRKTGRLGKYLLRSRTRKETWSRKEGDV</sequence>
<evidence type="ECO:0000256" key="1">
    <source>
        <dbReference type="ARBA" id="ARBA00004141"/>
    </source>
</evidence>
<proteinExistence type="predicted"/>
<dbReference type="Pfam" id="PF01544">
    <property type="entry name" value="CorA"/>
    <property type="match status" value="1"/>
</dbReference>
<feature type="compositionally biased region" description="Basic and acidic residues" evidence="6">
    <location>
        <begin position="422"/>
        <end position="435"/>
    </location>
</feature>
<feature type="compositionally biased region" description="Basic and acidic residues" evidence="6">
    <location>
        <begin position="689"/>
        <end position="699"/>
    </location>
</feature>
<feature type="region of interest" description="Disordered" evidence="6">
    <location>
        <begin position="689"/>
        <end position="812"/>
    </location>
</feature>
<evidence type="ECO:0000256" key="5">
    <source>
        <dbReference type="SAM" id="Coils"/>
    </source>
</evidence>
<organism evidence="8 9">
    <name type="scientific">Diaporthe vaccinii</name>
    <dbReference type="NCBI Taxonomy" id="105482"/>
    <lineage>
        <taxon>Eukaryota</taxon>
        <taxon>Fungi</taxon>
        <taxon>Dikarya</taxon>
        <taxon>Ascomycota</taxon>
        <taxon>Pezizomycotina</taxon>
        <taxon>Sordariomycetes</taxon>
        <taxon>Sordariomycetidae</taxon>
        <taxon>Diaporthales</taxon>
        <taxon>Diaporthaceae</taxon>
        <taxon>Diaporthe</taxon>
        <taxon>Diaporthe eres species complex</taxon>
    </lineage>
</organism>
<feature type="region of interest" description="Disordered" evidence="6">
    <location>
        <begin position="101"/>
        <end position="125"/>
    </location>
</feature>
<name>A0ABR4E627_9PEZI</name>
<evidence type="ECO:0000256" key="6">
    <source>
        <dbReference type="SAM" id="MobiDB-lite"/>
    </source>
</evidence>
<comment type="caution">
    <text evidence="8">The sequence shown here is derived from an EMBL/GenBank/DDBJ whole genome shotgun (WGS) entry which is preliminary data.</text>
</comment>
<dbReference type="Proteomes" id="UP001600888">
    <property type="component" value="Unassembled WGS sequence"/>
</dbReference>
<feature type="compositionally biased region" description="Basic and acidic residues" evidence="6">
    <location>
        <begin position="545"/>
        <end position="555"/>
    </location>
</feature>
<keyword evidence="3 7" id="KW-1133">Transmembrane helix</keyword>
<feature type="compositionally biased region" description="Polar residues" evidence="6">
    <location>
        <begin position="600"/>
        <end position="610"/>
    </location>
</feature>
<protein>
    <recommendedName>
        <fullName evidence="10">Mg2+ transporter</fullName>
    </recommendedName>
</protein>
<keyword evidence="9" id="KW-1185">Reference proteome</keyword>
<feature type="coiled-coil region" evidence="5">
    <location>
        <begin position="1207"/>
        <end position="1234"/>
    </location>
</feature>
<evidence type="ECO:0000256" key="2">
    <source>
        <dbReference type="ARBA" id="ARBA00022692"/>
    </source>
</evidence>
<dbReference type="InterPro" id="IPR045863">
    <property type="entry name" value="CorA_TM1_TM2"/>
</dbReference>
<accession>A0ABR4E627</accession>
<feature type="transmembrane region" description="Helical" evidence="7">
    <location>
        <begin position="1286"/>
        <end position="1307"/>
    </location>
</feature>
<dbReference type="InterPro" id="IPR002523">
    <property type="entry name" value="MgTranspt_CorA/ZnTranspt_ZntB"/>
</dbReference>
<feature type="region of interest" description="Disordered" evidence="6">
    <location>
        <begin position="543"/>
        <end position="610"/>
    </location>
</feature>
<keyword evidence="2 7" id="KW-0812">Transmembrane</keyword>
<keyword evidence="4 7" id="KW-0472">Membrane</keyword>
<feature type="compositionally biased region" description="Basic and acidic residues" evidence="6">
    <location>
        <begin position="358"/>
        <end position="374"/>
    </location>
</feature>